<comment type="caution">
    <text evidence="2">The sequence shown here is derived from an EMBL/GenBank/DDBJ whole genome shotgun (WGS) entry which is preliminary data.</text>
</comment>
<dbReference type="OrthoDB" id="2910266at2"/>
<organism evidence="2 3">
    <name type="scientific">Mesobacillus zeae</name>
    <dbReference type="NCBI Taxonomy" id="1917180"/>
    <lineage>
        <taxon>Bacteria</taxon>
        <taxon>Bacillati</taxon>
        <taxon>Bacillota</taxon>
        <taxon>Bacilli</taxon>
        <taxon>Bacillales</taxon>
        <taxon>Bacillaceae</taxon>
        <taxon>Mesobacillus</taxon>
    </lineage>
</organism>
<dbReference type="Proteomes" id="UP000265816">
    <property type="component" value="Unassembled WGS sequence"/>
</dbReference>
<dbReference type="RefSeq" id="WP_119114196.1">
    <property type="nucleotide sequence ID" value="NZ_CBCSEO010000027.1"/>
</dbReference>
<evidence type="ECO:0008006" key="4">
    <source>
        <dbReference type="Google" id="ProtNLM"/>
    </source>
</evidence>
<keyword evidence="1" id="KW-1133">Transmembrane helix</keyword>
<keyword evidence="1" id="KW-0812">Transmembrane</keyword>
<keyword evidence="3" id="KW-1185">Reference proteome</keyword>
<dbReference type="EMBL" id="QWVT01000030">
    <property type="protein sequence ID" value="RID82925.1"/>
    <property type="molecule type" value="Genomic_DNA"/>
</dbReference>
<feature type="transmembrane region" description="Helical" evidence="1">
    <location>
        <begin position="34"/>
        <end position="52"/>
    </location>
</feature>
<evidence type="ECO:0000313" key="3">
    <source>
        <dbReference type="Proteomes" id="UP000265816"/>
    </source>
</evidence>
<feature type="transmembrane region" description="Helical" evidence="1">
    <location>
        <begin position="64"/>
        <end position="84"/>
    </location>
</feature>
<dbReference type="AlphaFoldDB" id="A0A398AZB8"/>
<proteinExistence type="predicted"/>
<gene>
    <name evidence="2" type="ORF">D1970_17695</name>
</gene>
<protein>
    <recommendedName>
        <fullName evidence="4">DUF4064 domain-containing protein</fullName>
    </recommendedName>
</protein>
<accession>A0A398AZB8</accession>
<evidence type="ECO:0000313" key="2">
    <source>
        <dbReference type="EMBL" id="RID82925.1"/>
    </source>
</evidence>
<keyword evidence="1" id="KW-0472">Membrane</keyword>
<sequence>MKNTLIIAGILGILVALAAQLFAINDDAYHFGNIWFAGVLGGAIGVWGGNAVDKSNGMGAGLTALSLLMGFAGVGSLYIALALLQGTSLVGLYLQSKGKGESV</sequence>
<reference evidence="2 3" key="1">
    <citation type="submission" date="2018-08" db="EMBL/GenBank/DDBJ databases">
        <title>Bacillus jemisoniae sp. nov., Bacillus chryseoplanitiae sp. nov., Bacillus resnikiae sp. nov., and Bacillus frankliniae sp. nov., isolated from Viking spacecraft and associated surfaces.</title>
        <authorList>
            <person name="Seuylemezian A."/>
            <person name="Vaishampayan P."/>
        </authorList>
    </citation>
    <scope>NUCLEOTIDE SEQUENCE [LARGE SCALE GENOMIC DNA]</scope>
    <source>
        <strain evidence="2 3">JJ-247</strain>
    </source>
</reference>
<evidence type="ECO:0000256" key="1">
    <source>
        <dbReference type="SAM" id="Phobius"/>
    </source>
</evidence>
<name>A0A398AZB8_9BACI</name>